<organism evidence="1 2">
    <name type="scientific">Acinetobacter johnsonii</name>
    <dbReference type="NCBI Taxonomy" id="40214"/>
    <lineage>
        <taxon>Bacteria</taxon>
        <taxon>Pseudomonadati</taxon>
        <taxon>Pseudomonadota</taxon>
        <taxon>Gammaproteobacteria</taxon>
        <taxon>Moraxellales</taxon>
        <taxon>Moraxellaceae</taxon>
        <taxon>Acinetobacter</taxon>
    </lineage>
</organism>
<evidence type="ECO:0000313" key="2">
    <source>
        <dbReference type="Proteomes" id="UP000196240"/>
    </source>
</evidence>
<name>A0A1R7QAP8_ACIJO</name>
<dbReference type="Pfam" id="PF20375">
    <property type="entry name" value="DUF6670"/>
    <property type="match status" value="1"/>
</dbReference>
<dbReference type="RefSeq" id="WP_087011597.1">
    <property type="nucleotide sequence ID" value="NZ_FUUY01000003.1"/>
</dbReference>
<reference evidence="1 2" key="1">
    <citation type="submission" date="2017-02" db="EMBL/GenBank/DDBJ databases">
        <authorList>
            <person name="Peterson S.W."/>
        </authorList>
    </citation>
    <scope>NUCLEOTIDE SEQUENCE [LARGE SCALE GENOMIC DNA]</scope>
    <source>
        <strain evidence="1">C6</strain>
    </source>
</reference>
<accession>A0A1R7QAP8</accession>
<dbReference type="InterPro" id="IPR046611">
    <property type="entry name" value="DUF6670"/>
</dbReference>
<proteinExistence type="predicted"/>
<dbReference type="EMBL" id="FUUY01000003">
    <property type="protein sequence ID" value="SJX21342.1"/>
    <property type="molecule type" value="Genomic_DNA"/>
</dbReference>
<dbReference type="AlphaFoldDB" id="A0A1R7QAP8"/>
<gene>
    <name evidence="1" type="ORF">ACNJC6_00952</name>
</gene>
<evidence type="ECO:0000313" key="1">
    <source>
        <dbReference type="EMBL" id="SJX21342.1"/>
    </source>
</evidence>
<sequence>MWLFQDFLDQSKQLNQTPSWSLPAYHPPNKKYKIIHQALTIPNLPAPLHYLNFLSMIGQPNTPMFRNNSAIRTTPLDTATVLASSSPHMAGQLNRYSISAECSFQEKTFKFANKEQVMGTFPKFQIQRKDTELSFEIEITTTPLISHFTKLRFGLAEHWSVLCRCQGEVKYKEQRYGIDQLGAFEYARSIDFSYLPLAFFTYQVINLVDQRQLLLEQIRDSFNRIVQSRIYIRDLQKQQTHMFDRMVRFQVHRVYPAVKTPNGQKMYLPREFEWHYQDEQGHHIHLCAQSRGDFKFGLAAGYVGSFKYQLKMDNYEEQGESGYCEYVDCRALKWQEKKSQEKNRNEIGEIVPFSLKK</sequence>
<protein>
    <submittedName>
        <fullName evidence="1">Uncharacterized protein</fullName>
    </submittedName>
</protein>
<dbReference type="Proteomes" id="UP000196240">
    <property type="component" value="Unassembled WGS sequence"/>
</dbReference>